<evidence type="ECO:0000256" key="7">
    <source>
        <dbReference type="PIRSR" id="PIRSR006386-1"/>
    </source>
</evidence>
<sequence>MALPTKRTVEFFYDIVSPYSWIAFECLCRHRNVWNIDLKLKPVFHAVVIQTAGNEQTVLVPKRRTYLRLDLMRLARHYQLPLNIPADPHGEMYIKGTLAPMRLLTAIDLEQPQLVENTSRSLWTRLWSRDQDVTQPASLLEAAMAAGMTEERAQHFLGQLKSQKVKDRLKQYTAEAIDHEARNMKVH</sequence>
<evidence type="ECO:0000256" key="2">
    <source>
        <dbReference type="ARBA" id="ARBA00012452"/>
    </source>
</evidence>
<gene>
    <name evidence="9" type="ORF">CAPTEDRAFT_222990</name>
</gene>
<evidence type="ECO:0000256" key="1">
    <source>
        <dbReference type="ARBA" id="ARBA00006494"/>
    </source>
</evidence>
<comment type="catalytic activity">
    <reaction evidence="4">
        <text>RX + glutathione = an S-substituted glutathione + a halide anion + H(+)</text>
        <dbReference type="Rhea" id="RHEA:16437"/>
        <dbReference type="ChEBI" id="CHEBI:15378"/>
        <dbReference type="ChEBI" id="CHEBI:16042"/>
        <dbReference type="ChEBI" id="CHEBI:17792"/>
        <dbReference type="ChEBI" id="CHEBI:57925"/>
        <dbReference type="ChEBI" id="CHEBI:90779"/>
        <dbReference type="EC" id="2.5.1.18"/>
    </reaction>
</comment>
<reference evidence="9 11" key="2">
    <citation type="journal article" date="2013" name="Nature">
        <title>Insights into bilaterian evolution from three spiralian genomes.</title>
        <authorList>
            <person name="Simakov O."/>
            <person name="Marletaz F."/>
            <person name="Cho S.J."/>
            <person name="Edsinger-Gonzales E."/>
            <person name="Havlak P."/>
            <person name="Hellsten U."/>
            <person name="Kuo D.H."/>
            <person name="Larsson T."/>
            <person name="Lv J."/>
            <person name="Arendt D."/>
            <person name="Savage R."/>
            <person name="Osoegawa K."/>
            <person name="de Jong P."/>
            <person name="Grimwood J."/>
            <person name="Chapman J.A."/>
            <person name="Shapiro H."/>
            <person name="Aerts A."/>
            <person name="Otillar R.P."/>
            <person name="Terry A.Y."/>
            <person name="Boore J.L."/>
            <person name="Grigoriev I.V."/>
            <person name="Lindberg D.R."/>
            <person name="Seaver E.C."/>
            <person name="Weisblat D.A."/>
            <person name="Putnam N.H."/>
            <person name="Rokhsar D.S."/>
        </authorList>
    </citation>
    <scope>NUCLEOTIDE SEQUENCE</scope>
    <source>
        <strain evidence="9 11">I ESC-2004</strain>
    </source>
</reference>
<dbReference type="Proteomes" id="UP000014760">
    <property type="component" value="Unassembled WGS sequence"/>
</dbReference>
<dbReference type="STRING" id="283909.R7T980"/>
<feature type="domain" description="DSBA-like thioredoxin" evidence="8">
    <location>
        <begin position="8"/>
        <end position="179"/>
    </location>
</feature>
<dbReference type="HOGENOM" id="CLU_069253_1_1_1"/>
<keyword evidence="11" id="KW-1185">Reference proteome</keyword>
<evidence type="ECO:0000313" key="9">
    <source>
        <dbReference type="EMBL" id="ELT89993.1"/>
    </source>
</evidence>
<dbReference type="EMBL" id="AMQN01014589">
    <property type="status" value="NOT_ANNOTATED_CDS"/>
    <property type="molecule type" value="Genomic_DNA"/>
</dbReference>
<comment type="similarity">
    <text evidence="1">Belongs to the GST superfamily. Kappa family.</text>
</comment>
<dbReference type="EC" id="2.5.1.18" evidence="2"/>
<dbReference type="GO" id="GO:0005739">
    <property type="term" value="C:mitochondrion"/>
    <property type="evidence" value="ECO:0007669"/>
    <property type="project" value="TreeGrafter"/>
</dbReference>
<dbReference type="InterPro" id="IPR014440">
    <property type="entry name" value="HCCAis_GSTk"/>
</dbReference>
<accession>R7T980</accession>
<dbReference type="PANTHER" id="PTHR42943">
    <property type="entry name" value="GLUTATHIONE S-TRANSFERASE KAPPA"/>
    <property type="match status" value="1"/>
</dbReference>
<proteinExistence type="inferred from homology"/>
<name>R7T980_CAPTE</name>
<dbReference type="EMBL" id="AMQN01014590">
    <property type="status" value="NOT_ANNOTATED_CDS"/>
    <property type="molecule type" value="Genomic_DNA"/>
</dbReference>
<organism evidence="9">
    <name type="scientific">Capitella teleta</name>
    <name type="common">Polychaete worm</name>
    <dbReference type="NCBI Taxonomy" id="283909"/>
    <lineage>
        <taxon>Eukaryota</taxon>
        <taxon>Metazoa</taxon>
        <taxon>Spiralia</taxon>
        <taxon>Lophotrochozoa</taxon>
        <taxon>Annelida</taxon>
        <taxon>Polychaeta</taxon>
        <taxon>Sedentaria</taxon>
        <taxon>Scolecida</taxon>
        <taxon>Capitellidae</taxon>
        <taxon>Capitella</taxon>
    </lineage>
</organism>
<evidence type="ECO:0000313" key="10">
    <source>
        <dbReference type="EnsemblMetazoa" id="CapteP222990"/>
    </source>
</evidence>
<evidence type="ECO:0000256" key="4">
    <source>
        <dbReference type="ARBA" id="ARBA00047960"/>
    </source>
</evidence>
<dbReference type="OrthoDB" id="4664297at2759"/>
<evidence type="ECO:0000256" key="5">
    <source>
        <dbReference type="ARBA" id="ARBA00073833"/>
    </source>
</evidence>
<dbReference type="SUPFAM" id="SSF52833">
    <property type="entry name" value="Thioredoxin-like"/>
    <property type="match status" value="1"/>
</dbReference>
<dbReference type="InterPro" id="IPR036249">
    <property type="entry name" value="Thioredoxin-like_sf"/>
</dbReference>
<dbReference type="GO" id="GO:0006749">
    <property type="term" value="P:glutathione metabolic process"/>
    <property type="evidence" value="ECO:0007669"/>
    <property type="project" value="TreeGrafter"/>
</dbReference>
<dbReference type="OMA" id="PFWGFDR"/>
<dbReference type="GO" id="GO:0004602">
    <property type="term" value="F:glutathione peroxidase activity"/>
    <property type="evidence" value="ECO:0007669"/>
    <property type="project" value="TreeGrafter"/>
</dbReference>
<reference evidence="11" key="1">
    <citation type="submission" date="2012-12" db="EMBL/GenBank/DDBJ databases">
        <authorList>
            <person name="Hellsten U."/>
            <person name="Grimwood J."/>
            <person name="Chapman J.A."/>
            <person name="Shapiro H."/>
            <person name="Aerts A."/>
            <person name="Otillar R.P."/>
            <person name="Terry A.Y."/>
            <person name="Boore J.L."/>
            <person name="Simakov O."/>
            <person name="Marletaz F."/>
            <person name="Cho S.-J."/>
            <person name="Edsinger-Gonzales E."/>
            <person name="Havlak P."/>
            <person name="Kuo D.-H."/>
            <person name="Larsson T."/>
            <person name="Lv J."/>
            <person name="Arendt D."/>
            <person name="Savage R."/>
            <person name="Osoegawa K."/>
            <person name="de Jong P."/>
            <person name="Lindberg D.R."/>
            <person name="Seaver E.C."/>
            <person name="Weisblat D.A."/>
            <person name="Putnam N.H."/>
            <person name="Grigoriev I.V."/>
            <person name="Rokhsar D.S."/>
        </authorList>
    </citation>
    <scope>NUCLEOTIDE SEQUENCE</scope>
    <source>
        <strain evidence="11">I ESC-2004</strain>
    </source>
</reference>
<dbReference type="InterPro" id="IPR001853">
    <property type="entry name" value="DSBA-like_thioredoxin_dom"/>
</dbReference>
<dbReference type="EMBL" id="AMQN01014591">
    <property type="status" value="NOT_ANNOTATED_CDS"/>
    <property type="molecule type" value="Genomic_DNA"/>
</dbReference>
<dbReference type="GO" id="GO:0005777">
    <property type="term" value="C:peroxisome"/>
    <property type="evidence" value="ECO:0007669"/>
    <property type="project" value="TreeGrafter"/>
</dbReference>
<protein>
    <recommendedName>
        <fullName evidence="5">Glutathione S-transferase kappa 1</fullName>
        <ecNumber evidence="2">2.5.1.18</ecNumber>
    </recommendedName>
    <alternativeName>
        <fullName evidence="6">GST class-kappa</fullName>
    </alternativeName>
</protein>
<reference evidence="10" key="3">
    <citation type="submission" date="2015-06" db="UniProtKB">
        <authorList>
            <consortium name="EnsemblMetazoa"/>
        </authorList>
    </citation>
    <scope>IDENTIFICATION</scope>
</reference>
<dbReference type="PANTHER" id="PTHR42943:SF2">
    <property type="entry name" value="GLUTATHIONE S-TRANSFERASE KAPPA 1"/>
    <property type="match status" value="1"/>
</dbReference>
<dbReference type="Gene3D" id="3.40.30.10">
    <property type="entry name" value="Glutaredoxin"/>
    <property type="match status" value="1"/>
</dbReference>
<feature type="active site" description="Nucleophile" evidence="7">
    <location>
        <position position="17"/>
    </location>
</feature>
<dbReference type="AlphaFoldDB" id="R7T980"/>
<dbReference type="EMBL" id="KB311078">
    <property type="protein sequence ID" value="ELT89993.1"/>
    <property type="molecule type" value="Genomic_DNA"/>
</dbReference>
<dbReference type="GO" id="GO:0004364">
    <property type="term" value="F:glutathione transferase activity"/>
    <property type="evidence" value="ECO:0007669"/>
    <property type="project" value="UniProtKB-EC"/>
</dbReference>
<dbReference type="PIRSF" id="PIRSF006386">
    <property type="entry name" value="HCCAis_GSTk"/>
    <property type="match status" value="1"/>
</dbReference>
<keyword evidence="3" id="KW-0808">Transferase</keyword>
<dbReference type="FunFam" id="3.40.30.10:FF:000096">
    <property type="entry name" value="Glutathione S-transferase kappa"/>
    <property type="match status" value="1"/>
</dbReference>
<evidence type="ECO:0000313" key="11">
    <source>
        <dbReference type="Proteomes" id="UP000014760"/>
    </source>
</evidence>
<dbReference type="EnsemblMetazoa" id="CapteT222990">
    <property type="protein sequence ID" value="CapteP222990"/>
    <property type="gene ID" value="CapteG222990"/>
</dbReference>
<evidence type="ECO:0000256" key="3">
    <source>
        <dbReference type="ARBA" id="ARBA00022679"/>
    </source>
</evidence>
<dbReference type="Pfam" id="PF01323">
    <property type="entry name" value="DSBA"/>
    <property type="match status" value="1"/>
</dbReference>
<evidence type="ECO:0000259" key="8">
    <source>
        <dbReference type="Pfam" id="PF01323"/>
    </source>
</evidence>
<evidence type="ECO:0000256" key="6">
    <source>
        <dbReference type="ARBA" id="ARBA00083519"/>
    </source>
</evidence>
<dbReference type="InterPro" id="IPR051924">
    <property type="entry name" value="GST_Kappa/NadH"/>
</dbReference>